<proteinExistence type="predicted"/>
<reference evidence="2 3" key="1">
    <citation type="submission" date="2020-02" db="EMBL/GenBank/DDBJ databases">
        <title>Comparative genomics of the hypocrealean fungal genus Beauvera.</title>
        <authorList>
            <person name="Showalter D.N."/>
            <person name="Bushley K.E."/>
            <person name="Rehner S.A."/>
        </authorList>
    </citation>
    <scope>NUCLEOTIDE SEQUENCE [LARGE SCALE GENOMIC DNA]</scope>
    <source>
        <strain evidence="2 3">ARSEF4384</strain>
    </source>
</reference>
<comment type="caution">
    <text evidence="2">The sequence shown here is derived from an EMBL/GenBank/DDBJ whole genome shotgun (WGS) entry which is preliminary data.</text>
</comment>
<keyword evidence="1" id="KW-0732">Signal</keyword>
<protein>
    <recommendedName>
        <fullName evidence="4">NLP/P60 protein</fullName>
    </recommendedName>
</protein>
<accession>A0AAW0RH45</accession>
<dbReference type="Proteomes" id="UP001397290">
    <property type="component" value="Unassembled WGS sequence"/>
</dbReference>
<dbReference type="AlphaFoldDB" id="A0AAW0RH45"/>
<sequence length="249" mass="25455">MKLTFAFFAGLLSTGALAMVVPNSTALALAMSNSTALAPAESNSTALSPAEPSPTALTLVTPNSTALATAGPNSTALALVMPNSTALAPAGPSSTALALVMPNSTALGFPGLNHVQSRNAKAAIDQVRAEGLNRQACLAVISTALQESELQIYANPTVPASMNYPHDKVGGDQDSIGMFQQRAKFYSDIATDMSAAGSTRLFLADMKGIAGWQTMEVSALCQTVQKAEAGNLYGQRVSLAGQICSAAGF</sequence>
<evidence type="ECO:0008006" key="4">
    <source>
        <dbReference type="Google" id="ProtNLM"/>
    </source>
</evidence>
<dbReference type="EMBL" id="JAAHCF010001036">
    <property type="protein sequence ID" value="KAK8141334.1"/>
    <property type="molecule type" value="Genomic_DNA"/>
</dbReference>
<evidence type="ECO:0000313" key="3">
    <source>
        <dbReference type="Proteomes" id="UP001397290"/>
    </source>
</evidence>
<evidence type="ECO:0000256" key="1">
    <source>
        <dbReference type="SAM" id="SignalP"/>
    </source>
</evidence>
<name>A0AAW0RH45_9HYPO</name>
<feature type="signal peptide" evidence="1">
    <location>
        <begin position="1"/>
        <end position="18"/>
    </location>
</feature>
<organism evidence="2 3">
    <name type="scientific">Beauveria asiatica</name>
    <dbReference type="NCBI Taxonomy" id="1069075"/>
    <lineage>
        <taxon>Eukaryota</taxon>
        <taxon>Fungi</taxon>
        <taxon>Dikarya</taxon>
        <taxon>Ascomycota</taxon>
        <taxon>Pezizomycotina</taxon>
        <taxon>Sordariomycetes</taxon>
        <taxon>Hypocreomycetidae</taxon>
        <taxon>Hypocreales</taxon>
        <taxon>Cordycipitaceae</taxon>
        <taxon>Beauveria</taxon>
    </lineage>
</organism>
<gene>
    <name evidence="2" type="ORF">G3M48_000242</name>
</gene>
<evidence type="ECO:0000313" key="2">
    <source>
        <dbReference type="EMBL" id="KAK8141334.1"/>
    </source>
</evidence>
<keyword evidence="3" id="KW-1185">Reference proteome</keyword>
<feature type="chain" id="PRO_5043799585" description="NLP/P60 protein" evidence="1">
    <location>
        <begin position="19"/>
        <end position="249"/>
    </location>
</feature>